<evidence type="ECO:0000256" key="2">
    <source>
        <dbReference type="ARBA" id="ARBA00022723"/>
    </source>
</evidence>
<comment type="caution">
    <text evidence="9">The sequence shown here is derived from an EMBL/GenBank/DDBJ whole genome shotgun (WGS) entry which is preliminary data.</text>
</comment>
<dbReference type="RefSeq" id="WP_223092621.1">
    <property type="nucleotide sequence ID" value="NZ_CP061913.1"/>
</dbReference>
<feature type="chain" id="PRO_5046437148" evidence="7">
    <location>
        <begin position="28"/>
        <end position="180"/>
    </location>
</feature>
<dbReference type="Pfam" id="PF04234">
    <property type="entry name" value="CopC"/>
    <property type="match status" value="1"/>
</dbReference>
<name>A0ABV5ME42_9ACTN</name>
<keyword evidence="10" id="KW-1185">Reference proteome</keyword>
<dbReference type="InterPro" id="IPR007348">
    <property type="entry name" value="CopC_dom"/>
</dbReference>
<keyword evidence="4" id="KW-0186">Copper</keyword>
<feature type="compositionally biased region" description="Low complexity" evidence="5">
    <location>
        <begin position="121"/>
        <end position="143"/>
    </location>
</feature>
<dbReference type="Proteomes" id="UP001589608">
    <property type="component" value="Unassembled WGS sequence"/>
</dbReference>
<organism evidence="9 10">
    <name type="scientific">Dactylosporangium vinaceum</name>
    <dbReference type="NCBI Taxonomy" id="53362"/>
    <lineage>
        <taxon>Bacteria</taxon>
        <taxon>Bacillati</taxon>
        <taxon>Actinomycetota</taxon>
        <taxon>Actinomycetes</taxon>
        <taxon>Micromonosporales</taxon>
        <taxon>Micromonosporaceae</taxon>
        <taxon>Dactylosporangium</taxon>
    </lineage>
</organism>
<dbReference type="PANTHER" id="PTHR34820:SF4">
    <property type="entry name" value="INNER MEMBRANE PROTEIN YEBZ"/>
    <property type="match status" value="1"/>
</dbReference>
<gene>
    <name evidence="9" type="ORF">ACFFTR_28840</name>
</gene>
<keyword evidence="6" id="KW-0812">Transmembrane</keyword>
<evidence type="ECO:0000256" key="6">
    <source>
        <dbReference type="SAM" id="Phobius"/>
    </source>
</evidence>
<evidence type="ECO:0000256" key="5">
    <source>
        <dbReference type="SAM" id="MobiDB-lite"/>
    </source>
</evidence>
<dbReference type="EMBL" id="JBHMCA010000052">
    <property type="protein sequence ID" value="MFB9447116.1"/>
    <property type="molecule type" value="Genomic_DNA"/>
</dbReference>
<evidence type="ECO:0000313" key="10">
    <source>
        <dbReference type="Proteomes" id="UP001589608"/>
    </source>
</evidence>
<keyword evidence="3 7" id="KW-0732">Signal</keyword>
<dbReference type="PANTHER" id="PTHR34820">
    <property type="entry name" value="INNER MEMBRANE PROTEIN YEBZ"/>
    <property type="match status" value="1"/>
</dbReference>
<feature type="region of interest" description="Disordered" evidence="5">
    <location>
        <begin position="120"/>
        <end position="148"/>
    </location>
</feature>
<evidence type="ECO:0000256" key="7">
    <source>
        <dbReference type="SAM" id="SignalP"/>
    </source>
</evidence>
<evidence type="ECO:0000256" key="1">
    <source>
        <dbReference type="ARBA" id="ARBA00004196"/>
    </source>
</evidence>
<feature type="signal peptide" evidence="7">
    <location>
        <begin position="1"/>
        <end position="27"/>
    </location>
</feature>
<feature type="transmembrane region" description="Helical" evidence="6">
    <location>
        <begin position="149"/>
        <end position="167"/>
    </location>
</feature>
<evidence type="ECO:0000259" key="8">
    <source>
        <dbReference type="Pfam" id="PF04234"/>
    </source>
</evidence>
<dbReference type="Gene3D" id="2.60.40.1220">
    <property type="match status" value="1"/>
</dbReference>
<accession>A0ABV5ME42</accession>
<keyword evidence="6" id="KW-0472">Membrane</keyword>
<evidence type="ECO:0000256" key="3">
    <source>
        <dbReference type="ARBA" id="ARBA00022729"/>
    </source>
</evidence>
<evidence type="ECO:0000313" key="9">
    <source>
        <dbReference type="EMBL" id="MFB9447116.1"/>
    </source>
</evidence>
<dbReference type="InterPro" id="IPR032694">
    <property type="entry name" value="CopC/D"/>
</dbReference>
<evidence type="ECO:0000256" key="4">
    <source>
        <dbReference type="ARBA" id="ARBA00023008"/>
    </source>
</evidence>
<sequence length="180" mass="18434">MRLRSTLRGLLAATVLVVLAPATPAWAHSKLLSSDPADGATVSTPLTAVSLTFNEGVQQQFSTVVVTGADGQSYVDGTPRVVDRTLSQAVRALPAGEVTVAWRTVSADGHPVEGRFAFTNATPGAASPAPAAAPGPAADAGPGPDRRPWPLAGGALAVALVGGALLWRRWRRRSAGAPRM</sequence>
<keyword evidence="6" id="KW-1133">Transmembrane helix</keyword>
<dbReference type="InterPro" id="IPR014756">
    <property type="entry name" value="Ig_E-set"/>
</dbReference>
<dbReference type="InterPro" id="IPR014755">
    <property type="entry name" value="Cu-Rt/internalin_Ig-like"/>
</dbReference>
<protein>
    <submittedName>
        <fullName evidence="9">Copper resistance protein CopC</fullName>
    </submittedName>
</protein>
<reference evidence="9 10" key="1">
    <citation type="submission" date="2024-09" db="EMBL/GenBank/DDBJ databases">
        <authorList>
            <person name="Sun Q."/>
            <person name="Mori K."/>
        </authorList>
    </citation>
    <scope>NUCLEOTIDE SEQUENCE [LARGE SCALE GENOMIC DNA]</scope>
    <source>
        <strain evidence="9 10">JCM 3307</strain>
    </source>
</reference>
<proteinExistence type="predicted"/>
<keyword evidence="2" id="KW-0479">Metal-binding</keyword>
<dbReference type="SUPFAM" id="SSF81296">
    <property type="entry name" value="E set domains"/>
    <property type="match status" value="1"/>
</dbReference>
<comment type="subcellular location">
    <subcellularLocation>
        <location evidence="1">Cell envelope</location>
    </subcellularLocation>
</comment>
<feature type="domain" description="CopC" evidence="8">
    <location>
        <begin position="28"/>
        <end position="119"/>
    </location>
</feature>